<proteinExistence type="predicted"/>
<keyword evidence="1" id="KW-0175">Coiled coil</keyword>
<feature type="coiled-coil region" evidence="1">
    <location>
        <begin position="59"/>
        <end position="86"/>
    </location>
</feature>
<gene>
    <name evidence="3" type="ORF">OBE_08196</name>
</gene>
<comment type="caution">
    <text evidence="3">The sequence shown here is derived from an EMBL/GenBank/DDBJ whole genome shotgun (WGS) entry which is preliminary data.</text>
</comment>
<dbReference type="EMBL" id="AJWZ01005646">
    <property type="protein sequence ID" value="EKC62002.1"/>
    <property type="molecule type" value="Genomic_DNA"/>
</dbReference>
<feature type="non-terminal residue" evidence="3">
    <location>
        <position position="234"/>
    </location>
</feature>
<evidence type="ECO:0000313" key="3">
    <source>
        <dbReference type="EMBL" id="EKC62002.1"/>
    </source>
</evidence>
<dbReference type="InterPro" id="IPR058625">
    <property type="entry name" value="MdtA-like_BSH"/>
</dbReference>
<dbReference type="GO" id="GO:1990281">
    <property type="term" value="C:efflux pump complex"/>
    <property type="evidence" value="ECO:0007669"/>
    <property type="project" value="TreeGrafter"/>
</dbReference>
<dbReference type="Pfam" id="PF25917">
    <property type="entry name" value="BSH_RND"/>
    <property type="match status" value="1"/>
</dbReference>
<protein>
    <submittedName>
        <fullName evidence="3">HlyD family secretion protein</fullName>
    </submittedName>
</protein>
<dbReference type="Gene3D" id="2.40.30.170">
    <property type="match status" value="1"/>
</dbReference>
<accession>K1SN17</accession>
<dbReference type="SUPFAM" id="SSF111369">
    <property type="entry name" value="HlyD-like secretion proteins"/>
    <property type="match status" value="1"/>
</dbReference>
<organism evidence="3">
    <name type="scientific">human gut metagenome</name>
    <dbReference type="NCBI Taxonomy" id="408170"/>
    <lineage>
        <taxon>unclassified sequences</taxon>
        <taxon>metagenomes</taxon>
        <taxon>organismal metagenomes</taxon>
    </lineage>
</organism>
<dbReference type="Gene3D" id="2.40.50.100">
    <property type="match status" value="1"/>
</dbReference>
<evidence type="ECO:0000259" key="2">
    <source>
        <dbReference type="Pfam" id="PF25917"/>
    </source>
</evidence>
<feature type="domain" description="Multidrug resistance protein MdtA-like barrel-sandwich hybrid" evidence="2">
    <location>
        <begin position="27"/>
        <end position="152"/>
    </location>
</feature>
<dbReference type="Gene3D" id="1.10.287.470">
    <property type="entry name" value="Helix hairpin bin"/>
    <property type="match status" value="1"/>
</dbReference>
<dbReference type="PANTHER" id="PTHR30469:SF15">
    <property type="entry name" value="HLYD FAMILY OF SECRETION PROTEINS"/>
    <property type="match status" value="1"/>
</dbReference>
<dbReference type="InterPro" id="IPR006143">
    <property type="entry name" value="RND_pump_MFP"/>
</dbReference>
<sequence>MSLTRPIALNRETSHLYSGIVKAAHEVSLGFKTAGQIARIHVSEGDYVQQGQLLAELDDADYQLAVDALQIQYDQLKDEVERTKQLFNQKSVSANDFEKASAGLRQLGVQLQANRNKLDYTKLYAPTNGYIQTVNFSPAEMVDAGTALFTLLDVSRLEVEVSIPANEYLRRDQFTGFTCRAAGLKNGVQLRLGSITPKADGNQLYHLTLAFAGQPDRRLTAGMNVEVGITVADT</sequence>
<dbReference type="PANTHER" id="PTHR30469">
    <property type="entry name" value="MULTIDRUG RESISTANCE PROTEIN MDTA"/>
    <property type="match status" value="1"/>
</dbReference>
<reference evidence="3" key="1">
    <citation type="journal article" date="2013" name="Environ. Microbiol.">
        <title>Microbiota from the distal guts of lean and obese adolescents exhibit partial functional redundancy besides clear differences in community structure.</title>
        <authorList>
            <person name="Ferrer M."/>
            <person name="Ruiz A."/>
            <person name="Lanza F."/>
            <person name="Haange S.B."/>
            <person name="Oberbach A."/>
            <person name="Till H."/>
            <person name="Bargiela R."/>
            <person name="Campoy C."/>
            <person name="Segura M.T."/>
            <person name="Richter M."/>
            <person name="von Bergen M."/>
            <person name="Seifert J."/>
            <person name="Suarez A."/>
        </authorList>
    </citation>
    <scope>NUCLEOTIDE SEQUENCE</scope>
</reference>
<dbReference type="GO" id="GO:0015562">
    <property type="term" value="F:efflux transmembrane transporter activity"/>
    <property type="evidence" value="ECO:0007669"/>
    <property type="project" value="TreeGrafter"/>
</dbReference>
<evidence type="ECO:0000256" key="1">
    <source>
        <dbReference type="SAM" id="Coils"/>
    </source>
</evidence>
<name>K1SN17_9ZZZZ</name>
<dbReference type="NCBIfam" id="TIGR01730">
    <property type="entry name" value="RND_mfp"/>
    <property type="match status" value="1"/>
</dbReference>
<dbReference type="AlphaFoldDB" id="K1SN17"/>